<feature type="transmembrane region" description="Helical" evidence="10">
    <location>
        <begin position="240"/>
        <end position="262"/>
    </location>
</feature>
<evidence type="ECO:0000256" key="5">
    <source>
        <dbReference type="ARBA" id="ARBA00023065"/>
    </source>
</evidence>
<feature type="domain" description="Cyclic nucleotide-binding" evidence="11">
    <location>
        <begin position="416"/>
        <end position="534"/>
    </location>
</feature>
<keyword evidence="8" id="KW-0407">Ion channel</keyword>
<dbReference type="InterPro" id="IPR018488">
    <property type="entry name" value="cNMP-bd_CS"/>
</dbReference>
<dbReference type="InterPro" id="IPR014710">
    <property type="entry name" value="RmlC-like_jellyroll"/>
</dbReference>
<dbReference type="GeneID" id="111123811"/>
<dbReference type="GO" id="GO:0030553">
    <property type="term" value="F:cGMP binding"/>
    <property type="evidence" value="ECO:0007669"/>
    <property type="project" value="TreeGrafter"/>
</dbReference>
<dbReference type="Pfam" id="PF00027">
    <property type="entry name" value="cNMP_binding"/>
    <property type="match status" value="1"/>
</dbReference>
<dbReference type="GO" id="GO:0017071">
    <property type="term" value="C:intracellular cyclic nucleotide activated cation channel complex"/>
    <property type="evidence" value="ECO:0007669"/>
    <property type="project" value="TreeGrafter"/>
</dbReference>
<dbReference type="AlphaFoldDB" id="A0A8B8D5K1"/>
<feature type="compositionally biased region" description="Basic residues" evidence="9">
    <location>
        <begin position="38"/>
        <end position="51"/>
    </location>
</feature>
<dbReference type="GO" id="GO:0005886">
    <property type="term" value="C:plasma membrane"/>
    <property type="evidence" value="ECO:0007669"/>
    <property type="project" value="TreeGrafter"/>
</dbReference>
<evidence type="ECO:0000256" key="6">
    <source>
        <dbReference type="ARBA" id="ARBA00023136"/>
    </source>
</evidence>
<dbReference type="InterPro" id="IPR000595">
    <property type="entry name" value="cNMP-bd_dom"/>
</dbReference>
<comment type="subcellular location">
    <subcellularLocation>
        <location evidence="1">Membrane</location>
        <topology evidence="1">Multi-pass membrane protein</topology>
    </subcellularLocation>
</comment>
<keyword evidence="6 10" id="KW-0472">Membrane</keyword>
<feature type="transmembrane region" description="Helical" evidence="10">
    <location>
        <begin position="134"/>
        <end position="156"/>
    </location>
</feature>
<evidence type="ECO:0000256" key="7">
    <source>
        <dbReference type="ARBA" id="ARBA00023286"/>
    </source>
</evidence>
<evidence type="ECO:0000256" key="10">
    <source>
        <dbReference type="SAM" id="Phobius"/>
    </source>
</evidence>
<evidence type="ECO:0000256" key="8">
    <source>
        <dbReference type="ARBA" id="ARBA00023303"/>
    </source>
</evidence>
<dbReference type="Gene3D" id="2.60.120.10">
    <property type="entry name" value="Jelly Rolls"/>
    <property type="match status" value="1"/>
</dbReference>
<dbReference type="Pfam" id="PF16526">
    <property type="entry name" value="CLZ"/>
    <property type="match status" value="1"/>
</dbReference>
<keyword evidence="5" id="KW-0406">Ion transport</keyword>
<evidence type="ECO:0000313" key="12">
    <source>
        <dbReference type="Proteomes" id="UP000694844"/>
    </source>
</evidence>
<accession>A0A8B8D5K1</accession>
<feature type="region of interest" description="Disordered" evidence="9">
    <location>
        <begin position="586"/>
        <end position="650"/>
    </location>
</feature>
<feature type="transmembrane region" description="Helical" evidence="10">
    <location>
        <begin position="312"/>
        <end position="337"/>
    </location>
</feature>
<keyword evidence="4 10" id="KW-1133">Transmembrane helix</keyword>
<keyword evidence="3 10" id="KW-0812">Transmembrane</keyword>
<dbReference type="GO" id="GO:0005222">
    <property type="term" value="F:intracellularly cAMP-activated cation channel activity"/>
    <property type="evidence" value="ECO:0007669"/>
    <property type="project" value="TreeGrafter"/>
</dbReference>
<dbReference type="PANTHER" id="PTHR45638">
    <property type="entry name" value="CYCLIC NUCLEOTIDE-GATED CATION CHANNEL SUBUNIT A"/>
    <property type="match status" value="1"/>
</dbReference>
<dbReference type="PROSITE" id="PS50042">
    <property type="entry name" value="CNMP_BINDING_3"/>
    <property type="match status" value="1"/>
</dbReference>
<dbReference type="OrthoDB" id="421226at2759"/>
<feature type="transmembrane region" description="Helical" evidence="10">
    <location>
        <begin position="101"/>
        <end position="122"/>
    </location>
</feature>
<proteinExistence type="predicted"/>
<dbReference type="FunFam" id="1.10.287.630:FF:000001">
    <property type="entry name" value="Cyclic nucleotide-gated channel alpha 3"/>
    <property type="match status" value="1"/>
</dbReference>
<dbReference type="InterPro" id="IPR032406">
    <property type="entry name" value="CLZ_dom"/>
</dbReference>
<dbReference type="SUPFAM" id="SSF51206">
    <property type="entry name" value="cAMP-binding domain-like"/>
    <property type="match status" value="1"/>
</dbReference>
<dbReference type="InterPro" id="IPR050866">
    <property type="entry name" value="CNG_cation_channel"/>
</dbReference>
<dbReference type="Gene3D" id="1.10.287.70">
    <property type="match status" value="1"/>
</dbReference>
<dbReference type="RefSeq" id="XP_022322116.1">
    <property type="nucleotide sequence ID" value="XM_022466408.1"/>
</dbReference>
<keyword evidence="2" id="KW-0813">Transport</keyword>
<feature type="transmembrane region" description="Helical" evidence="10">
    <location>
        <begin position="184"/>
        <end position="207"/>
    </location>
</feature>
<evidence type="ECO:0000259" key="11">
    <source>
        <dbReference type="PROSITE" id="PS50042"/>
    </source>
</evidence>
<dbReference type="CDD" id="cd00038">
    <property type="entry name" value="CAP_ED"/>
    <property type="match status" value="1"/>
</dbReference>
<dbReference type="GO" id="GO:0005223">
    <property type="term" value="F:intracellularly cGMP-activated cation channel activity"/>
    <property type="evidence" value="ECO:0007669"/>
    <property type="project" value="TreeGrafter"/>
</dbReference>
<dbReference type="Pfam" id="PF00520">
    <property type="entry name" value="Ion_trans"/>
    <property type="match status" value="1"/>
</dbReference>
<gene>
    <name evidence="13" type="primary">LOC111123811</name>
</gene>
<feature type="transmembrane region" description="Helical" evidence="10">
    <location>
        <begin position="282"/>
        <end position="300"/>
    </location>
</feature>
<dbReference type="GO" id="GO:0044877">
    <property type="term" value="F:protein-containing complex binding"/>
    <property type="evidence" value="ECO:0007669"/>
    <property type="project" value="TreeGrafter"/>
</dbReference>
<protein>
    <submittedName>
        <fullName evidence="13">Cyclic nucleotide-gated cation channel alpha-3-like</fullName>
    </submittedName>
</protein>
<feature type="compositionally biased region" description="Basic and acidic residues" evidence="9">
    <location>
        <begin position="13"/>
        <end position="30"/>
    </location>
</feature>
<dbReference type="KEGG" id="cvn:111123811"/>
<evidence type="ECO:0000256" key="4">
    <source>
        <dbReference type="ARBA" id="ARBA00022989"/>
    </source>
</evidence>
<keyword evidence="7" id="KW-1071">Ligand-gated ion channel</keyword>
<feature type="compositionally biased region" description="Low complexity" evidence="9">
    <location>
        <begin position="1"/>
        <end position="12"/>
    </location>
</feature>
<evidence type="ECO:0000256" key="2">
    <source>
        <dbReference type="ARBA" id="ARBA00022448"/>
    </source>
</evidence>
<dbReference type="PANTHER" id="PTHR45638:SF11">
    <property type="entry name" value="CYCLIC NUCLEOTIDE-GATED CATION CHANNEL SUBUNIT A"/>
    <property type="match status" value="1"/>
</dbReference>
<feature type="compositionally biased region" description="Basic and acidic residues" evidence="9">
    <location>
        <begin position="612"/>
        <end position="650"/>
    </location>
</feature>
<reference evidence="13" key="1">
    <citation type="submission" date="2025-08" db="UniProtKB">
        <authorList>
            <consortium name="RefSeq"/>
        </authorList>
    </citation>
    <scope>IDENTIFICATION</scope>
    <source>
        <tissue evidence="13">Whole sample</tissue>
    </source>
</reference>
<evidence type="ECO:0000313" key="13">
    <source>
        <dbReference type="RefSeq" id="XP_022322116.1"/>
    </source>
</evidence>
<organism evidence="12 13">
    <name type="scientific">Crassostrea virginica</name>
    <name type="common">Eastern oyster</name>
    <dbReference type="NCBI Taxonomy" id="6565"/>
    <lineage>
        <taxon>Eukaryota</taxon>
        <taxon>Metazoa</taxon>
        <taxon>Spiralia</taxon>
        <taxon>Lophotrochozoa</taxon>
        <taxon>Mollusca</taxon>
        <taxon>Bivalvia</taxon>
        <taxon>Autobranchia</taxon>
        <taxon>Pteriomorphia</taxon>
        <taxon>Ostreida</taxon>
        <taxon>Ostreoidea</taxon>
        <taxon>Ostreidae</taxon>
        <taxon>Crassostrea</taxon>
    </lineage>
</organism>
<keyword evidence="12" id="KW-1185">Reference proteome</keyword>
<dbReference type="PROSITE" id="PS00888">
    <property type="entry name" value="CNMP_BINDING_1"/>
    <property type="match status" value="1"/>
</dbReference>
<dbReference type="SUPFAM" id="SSF81324">
    <property type="entry name" value="Voltage-gated potassium channels"/>
    <property type="match status" value="1"/>
</dbReference>
<evidence type="ECO:0000256" key="9">
    <source>
        <dbReference type="SAM" id="MobiDB-lite"/>
    </source>
</evidence>
<feature type="region of interest" description="Disordered" evidence="9">
    <location>
        <begin position="1"/>
        <end position="53"/>
    </location>
</feature>
<dbReference type="Proteomes" id="UP000694844">
    <property type="component" value="Chromosome 3"/>
</dbReference>
<dbReference type="SMART" id="SM00100">
    <property type="entry name" value="cNMP"/>
    <property type="match status" value="1"/>
</dbReference>
<name>A0A8B8D5K1_CRAVI</name>
<dbReference type="InterPro" id="IPR005821">
    <property type="entry name" value="Ion_trans_dom"/>
</dbReference>
<dbReference type="FunFam" id="2.60.120.10:FF:000002">
    <property type="entry name" value="Cyclic nucleotide gated channel alpha 1a"/>
    <property type="match status" value="1"/>
</dbReference>
<dbReference type="Gene3D" id="1.10.287.630">
    <property type="entry name" value="Helix hairpin bin"/>
    <property type="match status" value="1"/>
</dbReference>
<evidence type="ECO:0000256" key="1">
    <source>
        <dbReference type="ARBA" id="ARBA00004141"/>
    </source>
</evidence>
<dbReference type="InterPro" id="IPR018490">
    <property type="entry name" value="cNMP-bd_dom_sf"/>
</dbReference>
<sequence>MVNMPPKIAPGKADADDKKKEESKDPKDKNSAPSKWNKAVKKVTNTRRASLRKGSVQEDDPFLQRFTVTAREIDDYLHECSEIFTLKFWKKLVINPSNAPYFWWSFVVTCAVMYNLIFVIMRGCYYDKLQVKEIVLYWFIPDYFCDAIYIFDMYMISRVGFLEQGLLCRNVHTLTKRYIKSWKFIVDIFCIFPFDFLYILVGYNAFLRMNRCLKVWRLREFFNLAETHTNYPNLLRVANLILIIIIIIHWNCCLYFAISRYLGFGSDGWTYPDVTDPNFSSFWKQYVFCFYWSTLTLTTIGDTAYPEKTVSFIYCITCSLIGVLIFATIFGNVGALINEMDAARNDFQHKVDAVKRYMEVRQVTGLVQERVVKWFDYTWNNKESVDDSKNLEHLPEKLRAEICIHVHLRTLRQVKIFSDCEPGVLVELVLKLKLQVFSPGDYVCRKGDIGKEMYIIKKGKLQVCSEDGKVVFVTLVEGATFGEISILNLPGNKTGNRRTASVRSVGFSDLFCLSKTDLLDALKEYPEARKSLTEIGKNILRKDNLLDEEAARREERRQQNLDKKIELIADAVDDLQKEVNKLVHKLSSKEDKETPSNNDSIKPPQGAAAQPPDEKKSATDSKEIKTSHQVTAKEEKKPSSVSLKKEEEDK</sequence>
<evidence type="ECO:0000256" key="3">
    <source>
        <dbReference type="ARBA" id="ARBA00022692"/>
    </source>
</evidence>
<dbReference type="PROSITE" id="PS00889">
    <property type="entry name" value="CNMP_BINDING_2"/>
    <property type="match status" value="1"/>
</dbReference>